<dbReference type="Proteomes" id="UP000267249">
    <property type="component" value="Chromosome"/>
</dbReference>
<accession>A0AAN1QP65</accession>
<proteinExistence type="predicted"/>
<evidence type="ECO:0000313" key="2">
    <source>
        <dbReference type="Proteomes" id="UP000267249"/>
    </source>
</evidence>
<name>A0AAN1QP65_SYNEL</name>
<sequence length="80" mass="8997">MSLEFPRLGSASDRSGQASLLREARKIYRAYFVAHPQTDQRPVGVVLNRRSGRGDVVFGQRPILLPQEFFVPLDQLQADA</sequence>
<dbReference type="AlphaFoldDB" id="A0AAN1QP65"/>
<protein>
    <submittedName>
        <fullName evidence="1">Uncharacterized protein</fullName>
    </submittedName>
</protein>
<gene>
    <name evidence="1" type="ORF">DOP62_08835</name>
</gene>
<evidence type="ECO:0000313" key="1">
    <source>
        <dbReference type="EMBL" id="AZB72802.1"/>
    </source>
</evidence>
<dbReference type="EMBL" id="CP030139">
    <property type="protein sequence ID" value="AZB72802.1"/>
    <property type="molecule type" value="Genomic_DNA"/>
</dbReference>
<reference evidence="1 2" key="1">
    <citation type="journal article" date="2018" name="Sci. Rep.">
        <title>Genome Features and Biochemical Characteristics of a Robust, Fast Growing and Naturally Transformable Cyanobacterium Synechococcus elongatus PCC 11801 Isolated from India.</title>
        <authorList>
            <person name="Jaiswal D."/>
            <person name="Sengupta A."/>
            <person name="Sohoni S."/>
            <person name="Sengupta S."/>
            <person name="Phadnavis A.G."/>
            <person name="Pakrasi H.B."/>
            <person name="Wangikar P.P."/>
        </authorList>
    </citation>
    <scope>NUCLEOTIDE SEQUENCE [LARGE SCALE GENOMIC DNA]</scope>
    <source>
        <strain evidence="1 2">PCC 11801</strain>
    </source>
</reference>
<organism evidence="1 2">
    <name type="scientific">Synechococcus elongatus PCC 11801</name>
    <dbReference type="NCBI Taxonomy" id="2219813"/>
    <lineage>
        <taxon>Bacteria</taxon>
        <taxon>Bacillati</taxon>
        <taxon>Cyanobacteriota</taxon>
        <taxon>Cyanophyceae</taxon>
        <taxon>Synechococcales</taxon>
        <taxon>Synechococcaceae</taxon>
        <taxon>Synechococcus</taxon>
    </lineage>
</organism>
<dbReference type="RefSeq" id="WP_208673049.1">
    <property type="nucleotide sequence ID" value="NZ_CP030139.2"/>
</dbReference>